<dbReference type="RefSeq" id="WP_349946877.1">
    <property type="nucleotide sequence ID" value="NZ_CP157940.1"/>
</dbReference>
<gene>
    <name evidence="1" type="ORF">ABFV83_00520</name>
</gene>
<proteinExistence type="predicted"/>
<evidence type="ECO:0000313" key="1">
    <source>
        <dbReference type="EMBL" id="XBS54306.1"/>
    </source>
</evidence>
<name>A0AAU7PRF4_9FIRM</name>
<dbReference type="EMBL" id="CP157940">
    <property type="protein sequence ID" value="XBS54306.1"/>
    <property type="molecule type" value="Genomic_DNA"/>
</dbReference>
<sequence>MDSSDQVTYEEKNMTVKVERVFIGEKTAKELVLELLKKRREAGEFQS</sequence>
<organism evidence="1">
    <name type="scientific">Lacrimispora sp. BS-2</name>
    <dbReference type="NCBI Taxonomy" id="3151850"/>
    <lineage>
        <taxon>Bacteria</taxon>
        <taxon>Bacillati</taxon>
        <taxon>Bacillota</taxon>
        <taxon>Clostridia</taxon>
        <taxon>Lachnospirales</taxon>
        <taxon>Lachnospiraceae</taxon>
        <taxon>Lacrimispora</taxon>
    </lineage>
</organism>
<protein>
    <submittedName>
        <fullName evidence="1">Uncharacterized protein</fullName>
    </submittedName>
</protein>
<reference evidence="1" key="1">
    <citation type="submission" date="2024-06" db="EMBL/GenBank/DDBJ databases">
        <title>Lacrimispora cavernae sp. nov., a novel anaerobe isolated from bat guano pile inside a cave.</title>
        <authorList>
            <person name="Miller S.L."/>
            <person name="Lu N."/>
            <person name="King J."/>
            <person name="Sankaranarayanan K."/>
            <person name="Lawson P.A."/>
        </authorList>
    </citation>
    <scope>NUCLEOTIDE SEQUENCE</scope>
    <source>
        <strain evidence="1">BS-2</strain>
    </source>
</reference>
<accession>A0AAU7PRF4</accession>
<dbReference type="AlphaFoldDB" id="A0AAU7PRF4"/>